<evidence type="ECO:0000256" key="7">
    <source>
        <dbReference type="ARBA" id="ARBA00023136"/>
    </source>
</evidence>
<evidence type="ECO:0000256" key="6">
    <source>
        <dbReference type="ARBA" id="ARBA00022989"/>
    </source>
</evidence>
<keyword evidence="7 8" id="KW-0472">Membrane</keyword>
<sequence length="327" mass="37308">MDYSMGSTLAGFAFNAFHLLFLVDPIKQYRHKSDNPELGPNILSWWERVYWSWSVVHSTRGIGWNYQIKHVPLTHRKSRVEFSFFALKQIVLLFFLVDLAQTTVLTTPFLRNLPPDESIRSLEYHQQMVCVATWFLGIYAGVAWQYYLAAFLSVSTGYSLPEDWPPPFGDFVHGYSVRNFWGRIWHQTMRRFCVAFGKKLTQILRVPQKSVPAAFIQLHIAFLVSGVVHSFGDYMLGREHLGISIPFFMAQALVSRSRKRSSFLCAIINCPVVAARTLGYIWVAIWLLVSAPLLIDPARSLGFVSDGEAMMIPNSPIATAIAFFYPP</sequence>
<dbReference type="PANTHER" id="PTHR31595:SF57">
    <property type="entry name" value="OS04G0481900 PROTEIN"/>
    <property type="match status" value="1"/>
</dbReference>
<evidence type="ECO:0000256" key="1">
    <source>
        <dbReference type="ARBA" id="ARBA00004141"/>
    </source>
</evidence>
<accession>A0A6A4HBX9</accession>
<protein>
    <recommendedName>
        <fullName evidence="9">Wax synthase domain-containing protein</fullName>
    </recommendedName>
</protein>
<dbReference type="EMBL" id="ML769525">
    <property type="protein sequence ID" value="KAE9395792.1"/>
    <property type="molecule type" value="Genomic_DNA"/>
</dbReference>
<evidence type="ECO:0000256" key="2">
    <source>
        <dbReference type="ARBA" id="ARBA00005179"/>
    </source>
</evidence>
<comment type="pathway">
    <text evidence="2">Secondary metabolite biosynthesis.</text>
</comment>
<gene>
    <name evidence="10" type="ORF">BT96DRAFT_922631</name>
</gene>
<organism evidence="10 11">
    <name type="scientific">Gymnopus androsaceus JB14</name>
    <dbReference type="NCBI Taxonomy" id="1447944"/>
    <lineage>
        <taxon>Eukaryota</taxon>
        <taxon>Fungi</taxon>
        <taxon>Dikarya</taxon>
        <taxon>Basidiomycota</taxon>
        <taxon>Agaricomycotina</taxon>
        <taxon>Agaricomycetes</taxon>
        <taxon>Agaricomycetidae</taxon>
        <taxon>Agaricales</taxon>
        <taxon>Marasmiineae</taxon>
        <taxon>Omphalotaceae</taxon>
        <taxon>Gymnopus</taxon>
    </lineage>
</organism>
<dbReference type="OrthoDB" id="1077582at2759"/>
<dbReference type="InterPro" id="IPR032805">
    <property type="entry name" value="Wax_synthase_dom"/>
</dbReference>
<comment type="similarity">
    <text evidence="3">Belongs to the wax synthase family.</text>
</comment>
<reference evidence="10" key="1">
    <citation type="journal article" date="2019" name="Environ. Microbiol.">
        <title>Fungal ecological strategies reflected in gene transcription - a case study of two litter decomposers.</title>
        <authorList>
            <person name="Barbi F."/>
            <person name="Kohler A."/>
            <person name="Barry K."/>
            <person name="Baskaran P."/>
            <person name="Daum C."/>
            <person name="Fauchery L."/>
            <person name="Ihrmark K."/>
            <person name="Kuo A."/>
            <person name="LaButti K."/>
            <person name="Lipzen A."/>
            <person name="Morin E."/>
            <person name="Grigoriev I.V."/>
            <person name="Henrissat B."/>
            <person name="Lindahl B."/>
            <person name="Martin F."/>
        </authorList>
    </citation>
    <scope>NUCLEOTIDE SEQUENCE</scope>
    <source>
        <strain evidence="10">JB14</strain>
    </source>
</reference>
<evidence type="ECO:0000256" key="3">
    <source>
        <dbReference type="ARBA" id="ARBA00007282"/>
    </source>
</evidence>
<feature type="transmembrane region" description="Helical" evidence="8">
    <location>
        <begin position="124"/>
        <end position="148"/>
    </location>
</feature>
<keyword evidence="6 8" id="KW-1133">Transmembrane helix</keyword>
<dbReference type="InterPro" id="IPR044851">
    <property type="entry name" value="Wax_synthase"/>
</dbReference>
<evidence type="ECO:0000256" key="4">
    <source>
        <dbReference type="ARBA" id="ARBA00022679"/>
    </source>
</evidence>
<feature type="transmembrane region" description="Helical" evidence="8">
    <location>
        <begin position="6"/>
        <end position="23"/>
    </location>
</feature>
<feature type="transmembrane region" description="Helical" evidence="8">
    <location>
        <begin position="85"/>
        <end position="104"/>
    </location>
</feature>
<evidence type="ECO:0000256" key="5">
    <source>
        <dbReference type="ARBA" id="ARBA00022692"/>
    </source>
</evidence>
<dbReference type="Proteomes" id="UP000799118">
    <property type="component" value="Unassembled WGS sequence"/>
</dbReference>
<dbReference type="GO" id="GO:0016020">
    <property type="term" value="C:membrane"/>
    <property type="evidence" value="ECO:0007669"/>
    <property type="project" value="UniProtKB-SubCell"/>
</dbReference>
<dbReference type="GO" id="GO:0008374">
    <property type="term" value="F:O-acyltransferase activity"/>
    <property type="evidence" value="ECO:0007669"/>
    <property type="project" value="InterPro"/>
</dbReference>
<comment type="subcellular location">
    <subcellularLocation>
        <location evidence="1">Membrane</location>
        <topology evidence="1">Multi-pass membrane protein</topology>
    </subcellularLocation>
</comment>
<keyword evidence="5 8" id="KW-0812">Transmembrane</keyword>
<keyword evidence="11" id="KW-1185">Reference proteome</keyword>
<dbReference type="PANTHER" id="PTHR31595">
    <property type="entry name" value="LONG-CHAIN-ALCOHOL O-FATTY-ACYLTRANSFERASE 3-RELATED"/>
    <property type="match status" value="1"/>
</dbReference>
<proteinExistence type="inferred from homology"/>
<feature type="transmembrane region" description="Helical" evidence="8">
    <location>
        <begin position="263"/>
        <end position="289"/>
    </location>
</feature>
<evidence type="ECO:0000313" key="11">
    <source>
        <dbReference type="Proteomes" id="UP000799118"/>
    </source>
</evidence>
<evidence type="ECO:0000256" key="8">
    <source>
        <dbReference type="SAM" id="Phobius"/>
    </source>
</evidence>
<dbReference type="GO" id="GO:0006629">
    <property type="term" value="P:lipid metabolic process"/>
    <property type="evidence" value="ECO:0007669"/>
    <property type="project" value="InterPro"/>
</dbReference>
<evidence type="ECO:0000259" key="9">
    <source>
        <dbReference type="Pfam" id="PF13813"/>
    </source>
</evidence>
<dbReference type="AlphaFoldDB" id="A0A6A4HBX9"/>
<evidence type="ECO:0000313" key="10">
    <source>
        <dbReference type="EMBL" id="KAE9395792.1"/>
    </source>
</evidence>
<feature type="domain" description="Wax synthase" evidence="9">
    <location>
        <begin position="164"/>
        <end position="249"/>
    </location>
</feature>
<name>A0A6A4HBX9_9AGAR</name>
<keyword evidence="4" id="KW-0808">Transferase</keyword>
<dbReference type="Pfam" id="PF13813">
    <property type="entry name" value="MBOAT_2"/>
    <property type="match status" value="1"/>
</dbReference>